<accession>A0A3N4HSE6</accession>
<evidence type="ECO:0000313" key="2">
    <source>
        <dbReference type="Proteomes" id="UP000275078"/>
    </source>
</evidence>
<sequence>MAFPFPPLTISSLLATTNTPCRDQNYATMPDRPFRPLVSPLSTRFRLRCLRFKTSNRQLFLTTITTDSSNNTWKTRTHLTSTTLP</sequence>
<keyword evidence="2" id="KW-1185">Reference proteome</keyword>
<protein>
    <submittedName>
        <fullName evidence="1">Uncharacterized protein</fullName>
    </submittedName>
</protein>
<name>A0A3N4HSE6_ASCIM</name>
<dbReference type="EMBL" id="ML119738">
    <property type="protein sequence ID" value="RPA76765.1"/>
    <property type="molecule type" value="Genomic_DNA"/>
</dbReference>
<organism evidence="1 2">
    <name type="scientific">Ascobolus immersus RN42</name>
    <dbReference type="NCBI Taxonomy" id="1160509"/>
    <lineage>
        <taxon>Eukaryota</taxon>
        <taxon>Fungi</taxon>
        <taxon>Dikarya</taxon>
        <taxon>Ascomycota</taxon>
        <taxon>Pezizomycotina</taxon>
        <taxon>Pezizomycetes</taxon>
        <taxon>Pezizales</taxon>
        <taxon>Ascobolaceae</taxon>
        <taxon>Ascobolus</taxon>
    </lineage>
</organism>
<dbReference type="AlphaFoldDB" id="A0A3N4HSE6"/>
<evidence type="ECO:0000313" key="1">
    <source>
        <dbReference type="EMBL" id="RPA76765.1"/>
    </source>
</evidence>
<dbReference type="Proteomes" id="UP000275078">
    <property type="component" value="Unassembled WGS sequence"/>
</dbReference>
<gene>
    <name evidence="1" type="ORF">BJ508DRAFT_181247</name>
</gene>
<reference evidence="1 2" key="1">
    <citation type="journal article" date="2018" name="Nat. Ecol. Evol.">
        <title>Pezizomycetes genomes reveal the molecular basis of ectomycorrhizal truffle lifestyle.</title>
        <authorList>
            <person name="Murat C."/>
            <person name="Payen T."/>
            <person name="Noel B."/>
            <person name="Kuo A."/>
            <person name="Morin E."/>
            <person name="Chen J."/>
            <person name="Kohler A."/>
            <person name="Krizsan K."/>
            <person name="Balestrini R."/>
            <person name="Da Silva C."/>
            <person name="Montanini B."/>
            <person name="Hainaut M."/>
            <person name="Levati E."/>
            <person name="Barry K.W."/>
            <person name="Belfiori B."/>
            <person name="Cichocki N."/>
            <person name="Clum A."/>
            <person name="Dockter R.B."/>
            <person name="Fauchery L."/>
            <person name="Guy J."/>
            <person name="Iotti M."/>
            <person name="Le Tacon F."/>
            <person name="Lindquist E.A."/>
            <person name="Lipzen A."/>
            <person name="Malagnac F."/>
            <person name="Mello A."/>
            <person name="Molinier V."/>
            <person name="Miyauchi S."/>
            <person name="Poulain J."/>
            <person name="Riccioni C."/>
            <person name="Rubini A."/>
            <person name="Sitrit Y."/>
            <person name="Splivallo R."/>
            <person name="Traeger S."/>
            <person name="Wang M."/>
            <person name="Zifcakova L."/>
            <person name="Wipf D."/>
            <person name="Zambonelli A."/>
            <person name="Paolocci F."/>
            <person name="Nowrousian M."/>
            <person name="Ottonello S."/>
            <person name="Baldrian P."/>
            <person name="Spatafora J.W."/>
            <person name="Henrissat B."/>
            <person name="Nagy L.G."/>
            <person name="Aury J.M."/>
            <person name="Wincker P."/>
            <person name="Grigoriev I.V."/>
            <person name="Bonfante P."/>
            <person name="Martin F.M."/>
        </authorList>
    </citation>
    <scope>NUCLEOTIDE SEQUENCE [LARGE SCALE GENOMIC DNA]</scope>
    <source>
        <strain evidence="1 2">RN42</strain>
    </source>
</reference>
<proteinExistence type="predicted"/>